<feature type="domain" description="G" evidence="2">
    <location>
        <begin position="336"/>
        <end position="385"/>
    </location>
</feature>
<protein>
    <recommendedName>
        <fullName evidence="2">G domain-containing protein</fullName>
    </recommendedName>
</protein>
<organism evidence="3 4">
    <name type="scientific">Knipowitschia caucasica</name>
    <name type="common">Caucasian dwarf goby</name>
    <name type="synonym">Pomatoschistus caucasicus</name>
    <dbReference type="NCBI Taxonomy" id="637954"/>
    <lineage>
        <taxon>Eukaryota</taxon>
        <taxon>Metazoa</taxon>
        <taxon>Chordata</taxon>
        <taxon>Craniata</taxon>
        <taxon>Vertebrata</taxon>
        <taxon>Euteleostomi</taxon>
        <taxon>Actinopterygii</taxon>
        <taxon>Neopterygii</taxon>
        <taxon>Teleostei</taxon>
        <taxon>Neoteleostei</taxon>
        <taxon>Acanthomorphata</taxon>
        <taxon>Gobiaria</taxon>
        <taxon>Gobiiformes</taxon>
        <taxon>Gobioidei</taxon>
        <taxon>Gobiidae</taxon>
        <taxon>Gobiinae</taxon>
        <taxon>Knipowitschia</taxon>
    </lineage>
</organism>
<evidence type="ECO:0000259" key="2">
    <source>
        <dbReference type="Pfam" id="PF01926"/>
    </source>
</evidence>
<dbReference type="InterPro" id="IPR006073">
    <property type="entry name" value="GTP-bd"/>
</dbReference>
<dbReference type="InterPro" id="IPR027417">
    <property type="entry name" value="P-loop_NTPase"/>
</dbReference>
<evidence type="ECO:0000313" key="4">
    <source>
        <dbReference type="Proteomes" id="UP001497482"/>
    </source>
</evidence>
<dbReference type="Pfam" id="PF01926">
    <property type="entry name" value="MMR_HSR1"/>
    <property type="match status" value="1"/>
</dbReference>
<dbReference type="EMBL" id="OZ035839">
    <property type="protein sequence ID" value="CAL1586798.1"/>
    <property type="molecule type" value="Genomic_DNA"/>
</dbReference>
<name>A0AAV2KA89_KNICA</name>
<dbReference type="InterPro" id="IPR052807">
    <property type="entry name" value="Mito_transl_resp_regulator"/>
</dbReference>
<evidence type="ECO:0000313" key="3">
    <source>
        <dbReference type="EMBL" id="CAL1586798.1"/>
    </source>
</evidence>
<feature type="compositionally biased region" description="Polar residues" evidence="1">
    <location>
        <begin position="107"/>
        <end position="116"/>
    </location>
</feature>
<reference evidence="3 4" key="1">
    <citation type="submission" date="2024-04" db="EMBL/GenBank/DDBJ databases">
        <authorList>
            <person name="Waldvogel A.-M."/>
            <person name="Schoenle A."/>
        </authorList>
    </citation>
    <scope>NUCLEOTIDE SEQUENCE [LARGE SCALE GENOMIC DNA]</scope>
</reference>
<dbReference type="PANTHER" id="PTHR46406:SF1">
    <property type="entry name" value="NITRIC OXIDE-ASSOCIATED PROTEIN 1"/>
    <property type="match status" value="1"/>
</dbReference>
<sequence length="595" mass="65493">MLPGIRTSVAGLRLCVGTAARRWLLPSGQLPHSRLRSLCSRSAHNCTVDPGAREDFVFVDCVETHNPKTDHSVFGTDLVHLPSDLVTPPDPVPAHRKKRVSDRKRQTLQTTVNQDYGRNVDHPRPSPGQGLVHHPEVSPEPGTGLSSVPCYGCGAPLQTVDPMVPGYLLPHHFYQPQEPEMERDGDQTKVHTRVKTKPKPSRTLCQRCHQLTHHHQILQVTLNQEHFREIISGRLRSARVLVLLVVDLVDLPDSIIPDLGDLVGADKQVSVVGTKLDLLPVLSSQDVSAVKRRLQEYVCSLTGFQALSVSLVSAQTGYGVEELVSTLHRVWRHKGDVVLVGSANAGKSTLFNALLESDYNRLSGSRRATVSPWPGTTLNLLKFPILNPTPARLLQRHQRLKKEALLLSTAETDEGRGEGRGQLAYVTGDVGRTFKSVSKPQEISFDPDLLAFGETEDGLITRPVAEKVEEEELAKHHVKDAHWLYDTPGIIKDQDMLKLLTEQEVRSVVPVQALVPRTFVLKPGSSLFVGGLLRIDFISGPRSAWFSVLASGLVPVHVSTVERAESVYEKHAGERLLGVTHTLAYALLSAPCGRL</sequence>
<dbReference type="SUPFAM" id="SSF52540">
    <property type="entry name" value="P-loop containing nucleoside triphosphate hydrolases"/>
    <property type="match status" value="1"/>
</dbReference>
<feature type="region of interest" description="Disordered" evidence="1">
    <location>
        <begin position="85"/>
        <end position="144"/>
    </location>
</feature>
<dbReference type="Gene3D" id="3.40.50.300">
    <property type="entry name" value="P-loop containing nucleotide triphosphate hydrolases"/>
    <property type="match status" value="1"/>
</dbReference>
<accession>A0AAV2KA89</accession>
<keyword evidence="4" id="KW-1185">Reference proteome</keyword>
<proteinExistence type="predicted"/>
<dbReference type="CDD" id="cd01855">
    <property type="entry name" value="YqeH"/>
    <property type="match status" value="1"/>
</dbReference>
<gene>
    <name evidence="3" type="ORF">KC01_LOCUS16790</name>
</gene>
<evidence type="ECO:0000256" key="1">
    <source>
        <dbReference type="SAM" id="MobiDB-lite"/>
    </source>
</evidence>
<dbReference type="Proteomes" id="UP001497482">
    <property type="component" value="Chromosome 17"/>
</dbReference>
<dbReference type="PANTHER" id="PTHR46406">
    <property type="entry name" value="NITRIC OXIDE-ASSOCIATED PROTEIN 1"/>
    <property type="match status" value="1"/>
</dbReference>
<dbReference type="GO" id="GO:0005525">
    <property type="term" value="F:GTP binding"/>
    <property type="evidence" value="ECO:0007669"/>
    <property type="project" value="InterPro"/>
</dbReference>
<dbReference type="AlphaFoldDB" id="A0AAV2KA89"/>